<evidence type="ECO:0000313" key="2">
    <source>
        <dbReference type="Proteomes" id="UP000606921"/>
    </source>
</evidence>
<reference evidence="1 2" key="1">
    <citation type="submission" date="2020-11" db="EMBL/GenBank/DDBJ databases">
        <authorList>
            <person name="Lassalle F."/>
        </authorList>
    </citation>
    <scope>NUCLEOTIDE SEQUENCE [LARGE SCALE GENOMIC DNA]</scope>
    <source>
        <strain evidence="1 2">JC140</strain>
    </source>
</reference>
<name>A0ABN7JTD5_9HYPH</name>
<organism evidence="1 2">
    <name type="scientific">Pseudorhizobium endolithicum</name>
    <dbReference type="NCBI Taxonomy" id="1191678"/>
    <lineage>
        <taxon>Bacteria</taxon>
        <taxon>Pseudomonadati</taxon>
        <taxon>Pseudomonadota</taxon>
        <taxon>Alphaproteobacteria</taxon>
        <taxon>Hyphomicrobiales</taxon>
        <taxon>Rhizobiaceae</taxon>
        <taxon>Rhizobium/Agrobacterium group</taxon>
        <taxon>Pseudorhizobium</taxon>
    </lineage>
</organism>
<comment type="caution">
    <text evidence="1">The sequence shown here is derived from an EMBL/GenBank/DDBJ whole genome shotgun (WGS) entry which is preliminary data.</text>
</comment>
<sequence length="86" mass="9765">MLQQNPFPSTVPLAPDDLKLLQKFLQAWCEENGVDATAESAADVASALIDWYQFKVHDRSILKLEPEEVEPVTDRLQQLVRQLDNS</sequence>
<protein>
    <submittedName>
        <fullName evidence="1">Uncharacterized protein</fullName>
    </submittedName>
</protein>
<dbReference type="Proteomes" id="UP000606921">
    <property type="component" value="Unassembled WGS sequence"/>
</dbReference>
<evidence type="ECO:0000313" key="1">
    <source>
        <dbReference type="EMBL" id="CAD7046097.1"/>
    </source>
</evidence>
<accession>A0ABN7JTD5</accession>
<proteinExistence type="predicted"/>
<dbReference type="RefSeq" id="WP_142520759.1">
    <property type="nucleotide sequence ID" value="NZ_CABFWF030000013.1"/>
</dbReference>
<keyword evidence="2" id="KW-1185">Reference proteome</keyword>
<gene>
    <name evidence="1" type="ORF">REJC140_04046</name>
</gene>
<dbReference type="EMBL" id="CABFWF030000013">
    <property type="protein sequence ID" value="CAD7046097.1"/>
    <property type="molecule type" value="Genomic_DNA"/>
</dbReference>